<keyword evidence="1" id="KW-0614">Plasmid</keyword>
<geneLocation type="plasmid" evidence="1 2">
    <name>unnamed1</name>
</geneLocation>
<reference evidence="1 2" key="1">
    <citation type="submission" date="2022-12" db="EMBL/GenBank/DDBJ databases">
        <title>Hymenobacter canadensis sp. nov. isolated from lake water of the Cambridge Bay, Canada.</title>
        <authorList>
            <person name="Kim W.H."/>
            <person name="Lee Y.M."/>
        </authorList>
    </citation>
    <scope>NUCLEOTIDE SEQUENCE [LARGE SCALE GENOMIC DNA]</scope>
    <source>
        <strain evidence="1 2">PAMC 29467</strain>
        <plasmid evidence="1 2">unnamed1</plasmid>
    </source>
</reference>
<protein>
    <recommendedName>
        <fullName evidence="3">Recombinase domain-containing protein</fullName>
    </recommendedName>
</protein>
<evidence type="ECO:0000313" key="2">
    <source>
        <dbReference type="Proteomes" id="UP001211005"/>
    </source>
</evidence>
<evidence type="ECO:0000313" key="1">
    <source>
        <dbReference type="EMBL" id="WBA44165.1"/>
    </source>
</evidence>
<sequence length="49" mass="5575">MLLRQQGNTLQQIARELTSGDYRTHRGKKFEATAARSLQNRQIFLSGAL</sequence>
<keyword evidence="2" id="KW-1185">Reference proteome</keyword>
<name>A0ABY7LUU6_9BACT</name>
<evidence type="ECO:0008006" key="3">
    <source>
        <dbReference type="Google" id="ProtNLM"/>
    </source>
</evidence>
<dbReference type="Proteomes" id="UP001211005">
    <property type="component" value="Plasmid unnamed1"/>
</dbReference>
<accession>A0ABY7LUU6</accession>
<dbReference type="EMBL" id="CP114768">
    <property type="protein sequence ID" value="WBA44165.1"/>
    <property type="molecule type" value="Genomic_DNA"/>
</dbReference>
<gene>
    <name evidence="1" type="ORF">O3303_19965</name>
</gene>
<organism evidence="1 2">
    <name type="scientific">Hymenobacter canadensis</name>
    <dbReference type="NCBI Taxonomy" id="2999067"/>
    <lineage>
        <taxon>Bacteria</taxon>
        <taxon>Pseudomonadati</taxon>
        <taxon>Bacteroidota</taxon>
        <taxon>Cytophagia</taxon>
        <taxon>Cytophagales</taxon>
        <taxon>Hymenobacteraceae</taxon>
        <taxon>Hymenobacter</taxon>
    </lineage>
</organism>
<proteinExistence type="predicted"/>
<dbReference type="RefSeq" id="WP_269562197.1">
    <property type="nucleotide sequence ID" value="NZ_CP114768.1"/>
</dbReference>